<dbReference type="PATRIC" id="fig|1278076.4.peg.173"/>
<comment type="caution">
    <text evidence="1">The sequence shown here is derived from an EMBL/GenBank/DDBJ whole genome shotgun (WGS) entry which is preliminary data.</text>
</comment>
<dbReference type="AlphaFoldDB" id="M3A483"/>
<dbReference type="Proteomes" id="UP000011731">
    <property type="component" value="Unassembled WGS sequence"/>
</dbReference>
<protein>
    <submittedName>
        <fullName evidence="1">Putative transposase</fullName>
    </submittedName>
</protein>
<name>M3A483_9NOCA</name>
<evidence type="ECO:0000313" key="2">
    <source>
        <dbReference type="Proteomes" id="UP000011731"/>
    </source>
</evidence>
<sequence>MSKSTSAYPRVSASATGTGVVSHAGAALLLRTAEKTGLAPALTTELAPYRKPLARHDRGKIVLDLATALA</sequence>
<keyword evidence="2" id="KW-1185">Reference proteome</keyword>
<accession>M3A483</accession>
<proteinExistence type="predicted"/>
<organism evidence="1 2">
    <name type="scientific">Rhodococcus ruber BKS 20-38</name>
    <dbReference type="NCBI Taxonomy" id="1278076"/>
    <lineage>
        <taxon>Bacteria</taxon>
        <taxon>Bacillati</taxon>
        <taxon>Actinomycetota</taxon>
        <taxon>Actinomycetes</taxon>
        <taxon>Mycobacteriales</taxon>
        <taxon>Nocardiaceae</taxon>
        <taxon>Rhodococcus</taxon>
    </lineage>
</organism>
<gene>
    <name evidence="1" type="ORF">G352_00852</name>
</gene>
<dbReference type="EMBL" id="AOEX01000011">
    <property type="protein sequence ID" value="EME67284.1"/>
    <property type="molecule type" value="Genomic_DNA"/>
</dbReference>
<reference evidence="1 2" key="1">
    <citation type="journal article" date="2013" name="Genome Announc.">
        <title>Draft Genome Sequence of Rhodococcus ruber Strain BKS 20-38.</title>
        <authorList>
            <person name="Bala M."/>
            <person name="Kumar S."/>
            <person name="Raghava G.P."/>
            <person name="Mayilraj S."/>
        </authorList>
    </citation>
    <scope>NUCLEOTIDE SEQUENCE [LARGE SCALE GENOMIC DNA]</scope>
    <source>
        <strain evidence="1 2">BKS 20-38</strain>
    </source>
</reference>
<evidence type="ECO:0000313" key="1">
    <source>
        <dbReference type="EMBL" id="EME67284.1"/>
    </source>
</evidence>